<dbReference type="Gene3D" id="3.30.300.30">
    <property type="match status" value="1"/>
</dbReference>
<dbReference type="SUPFAM" id="SSF47336">
    <property type="entry name" value="ACP-like"/>
    <property type="match status" value="1"/>
</dbReference>
<dbReference type="Pfam" id="PF00975">
    <property type="entry name" value="Thioesterase"/>
    <property type="match status" value="1"/>
</dbReference>
<dbReference type="PANTHER" id="PTHR45527">
    <property type="entry name" value="NONRIBOSOMAL PEPTIDE SYNTHETASE"/>
    <property type="match status" value="1"/>
</dbReference>
<feature type="non-terminal residue" evidence="4">
    <location>
        <position position="1"/>
    </location>
</feature>
<keyword evidence="5" id="KW-1185">Reference proteome</keyword>
<evidence type="ECO:0000259" key="3">
    <source>
        <dbReference type="PROSITE" id="PS50075"/>
    </source>
</evidence>
<evidence type="ECO:0000256" key="1">
    <source>
        <dbReference type="ARBA" id="ARBA00022450"/>
    </source>
</evidence>
<evidence type="ECO:0000256" key="2">
    <source>
        <dbReference type="ARBA" id="ARBA00022553"/>
    </source>
</evidence>
<comment type="caution">
    <text evidence="4">The sequence shown here is derived from an EMBL/GenBank/DDBJ whole genome shotgun (WGS) entry which is preliminary data.</text>
</comment>
<dbReference type="Gene3D" id="3.40.50.1820">
    <property type="entry name" value="alpha/beta hydrolase"/>
    <property type="match status" value="1"/>
</dbReference>
<dbReference type="InterPro" id="IPR006162">
    <property type="entry name" value="Ppantetheine_attach_site"/>
</dbReference>
<dbReference type="EMBL" id="JADIKI010000020">
    <property type="protein sequence ID" value="MFK2853145.1"/>
    <property type="molecule type" value="Genomic_DNA"/>
</dbReference>
<name>A0ABW8IDA7_9GAMM</name>
<gene>
    <name evidence="4" type="ORF">ISP18_00870</name>
</gene>
<dbReference type="SUPFAM" id="SSF56801">
    <property type="entry name" value="Acetyl-CoA synthetase-like"/>
    <property type="match status" value="1"/>
</dbReference>
<dbReference type="InterPro" id="IPR020806">
    <property type="entry name" value="PKS_PP-bd"/>
</dbReference>
<dbReference type="Pfam" id="PF00550">
    <property type="entry name" value="PP-binding"/>
    <property type="match status" value="1"/>
</dbReference>
<dbReference type="PROSITE" id="PS50075">
    <property type="entry name" value="CARRIER"/>
    <property type="match status" value="1"/>
</dbReference>
<dbReference type="SUPFAM" id="SSF53474">
    <property type="entry name" value="alpha/beta-Hydrolases"/>
    <property type="match status" value="1"/>
</dbReference>
<proteinExistence type="predicted"/>
<sequence>DAIIEVADLRAHLARQLPEYMVPAAFVQLDALPLTPNGKLDRKALPAPDDAALARQAYEAPQGELETTLVEIWQALLKIEQVGIVDDFFALGGDSLLATRLLSRFREVFPSTEYSMRAFFEAPTIKAAAERIRSASIKASPGEKQQYPLQSEQELNDGGAKKSFAENVVLIRHAGNAPIVFLIHPGGGEIVYARLMANTLQRGYSIYGIAAPDVQEGQVIAKTIEEIATNYLVAMRRIQPTGPYRLGGWSLGGIIAFEMAHQLVAMGEEIEFLGLIDTSYQFVPPQDSPDEISIGNLALRAIPPDASADQRATFATLAEKNDIEEMYRYAYTFKWIDNYVPIDAYMRNLNARYAENYAASQYTPQLGNFPMVHFCATENPYSSSKRWVENFPNKLMVVPVPGDHLSMMKPPHIQSLCNAFDKALKHFAVAFSGEADRGQEQVLP</sequence>
<evidence type="ECO:0000313" key="5">
    <source>
        <dbReference type="Proteomes" id="UP001620409"/>
    </source>
</evidence>
<dbReference type="SMART" id="SM00823">
    <property type="entry name" value="PKS_PP"/>
    <property type="match status" value="1"/>
</dbReference>
<feature type="domain" description="Carrier" evidence="3">
    <location>
        <begin position="60"/>
        <end position="136"/>
    </location>
</feature>
<dbReference type="Gene3D" id="1.10.1200.10">
    <property type="entry name" value="ACP-like"/>
    <property type="match status" value="1"/>
</dbReference>
<dbReference type="InterPro" id="IPR029058">
    <property type="entry name" value="AB_hydrolase_fold"/>
</dbReference>
<reference evidence="4 5" key="1">
    <citation type="submission" date="2020-10" db="EMBL/GenBank/DDBJ databases">
        <title>Phylogeny of dyella-like bacteria.</title>
        <authorList>
            <person name="Fu J."/>
        </authorList>
    </citation>
    <scope>NUCLEOTIDE SEQUENCE [LARGE SCALE GENOMIC DNA]</scope>
    <source>
        <strain evidence="4 5">DHG40</strain>
    </source>
</reference>
<keyword evidence="1" id="KW-0596">Phosphopantetheine</keyword>
<dbReference type="Proteomes" id="UP001620409">
    <property type="component" value="Unassembled WGS sequence"/>
</dbReference>
<dbReference type="PROSITE" id="PS00012">
    <property type="entry name" value="PHOSPHOPANTETHEINE"/>
    <property type="match status" value="1"/>
</dbReference>
<evidence type="ECO:0000313" key="4">
    <source>
        <dbReference type="EMBL" id="MFK2853145.1"/>
    </source>
</evidence>
<dbReference type="InterPro" id="IPR001031">
    <property type="entry name" value="Thioesterase"/>
</dbReference>
<dbReference type="PANTHER" id="PTHR45527:SF1">
    <property type="entry name" value="FATTY ACID SYNTHASE"/>
    <property type="match status" value="1"/>
</dbReference>
<keyword evidence="2" id="KW-0597">Phosphoprotein</keyword>
<dbReference type="InterPro" id="IPR036736">
    <property type="entry name" value="ACP-like_sf"/>
</dbReference>
<dbReference type="InterPro" id="IPR009081">
    <property type="entry name" value="PP-bd_ACP"/>
</dbReference>
<dbReference type="InterPro" id="IPR045851">
    <property type="entry name" value="AMP-bd_C_sf"/>
</dbReference>
<accession>A0ABW8IDA7</accession>
<protein>
    <recommendedName>
        <fullName evidence="3">Carrier domain-containing protein</fullName>
    </recommendedName>
</protein>
<organism evidence="4 5">
    <name type="scientific">Dyella humi</name>
    <dbReference type="NCBI Taxonomy" id="1770547"/>
    <lineage>
        <taxon>Bacteria</taxon>
        <taxon>Pseudomonadati</taxon>
        <taxon>Pseudomonadota</taxon>
        <taxon>Gammaproteobacteria</taxon>
        <taxon>Lysobacterales</taxon>
        <taxon>Rhodanobacteraceae</taxon>
        <taxon>Dyella</taxon>
    </lineage>
</organism>
<dbReference type="RefSeq" id="WP_404559231.1">
    <property type="nucleotide sequence ID" value="NZ_JADIKI010000020.1"/>
</dbReference>